<dbReference type="AlphaFoldDB" id="A0A923M467"/>
<name>A0A923M467_9BURK</name>
<dbReference type="Proteomes" id="UP000596827">
    <property type="component" value="Unassembled WGS sequence"/>
</dbReference>
<comment type="caution">
    <text evidence="2">The sequence shown here is derived from an EMBL/GenBank/DDBJ whole genome shotgun (WGS) entry which is preliminary data.</text>
</comment>
<dbReference type="Pfam" id="PF24720">
    <property type="entry name" value="DUF7673"/>
    <property type="match status" value="1"/>
</dbReference>
<proteinExistence type="predicted"/>
<evidence type="ECO:0000259" key="1">
    <source>
        <dbReference type="Pfam" id="PF24720"/>
    </source>
</evidence>
<reference evidence="2" key="1">
    <citation type="submission" date="2020-08" db="EMBL/GenBank/DDBJ databases">
        <title>Ramlibacter sp. GTP1 16S ribosomal RNA gene genome sequencing and assembly.</title>
        <authorList>
            <person name="Kang M."/>
        </authorList>
    </citation>
    <scope>NUCLEOTIDE SEQUENCE</scope>
    <source>
        <strain evidence="2">GTP1</strain>
    </source>
</reference>
<feature type="domain" description="DUF7673" evidence="1">
    <location>
        <begin position="60"/>
        <end position="139"/>
    </location>
</feature>
<sequence>MSQAERERRHVKRLAQINTVQVVSGRGDDARIDHEATLLERARMLDEEMSSHSATERGLAAFDRLLRSAETHGPAAAPALVQFIEAVWNRKAFQLGLLREVPTAMGDDMVAVLDAFRYARVDLVEQVRGGAARVTRACASAGSFDKA</sequence>
<gene>
    <name evidence="2" type="ORF">H8R02_05385</name>
</gene>
<dbReference type="InterPro" id="IPR056090">
    <property type="entry name" value="DUF7673"/>
</dbReference>
<dbReference type="EMBL" id="JACORU010000001">
    <property type="protein sequence ID" value="MBC5763872.1"/>
    <property type="molecule type" value="Genomic_DNA"/>
</dbReference>
<protein>
    <recommendedName>
        <fullName evidence="1">DUF7673 domain-containing protein</fullName>
    </recommendedName>
</protein>
<keyword evidence="3" id="KW-1185">Reference proteome</keyword>
<dbReference type="RefSeq" id="WP_187080288.1">
    <property type="nucleotide sequence ID" value="NZ_JACORU010000001.1"/>
</dbReference>
<evidence type="ECO:0000313" key="3">
    <source>
        <dbReference type="Proteomes" id="UP000596827"/>
    </source>
</evidence>
<evidence type="ECO:0000313" key="2">
    <source>
        <dbReference type="EMBL" id="MBC5763872.1"/>
    </source>
</evidence>
<organism evidence="2 3">
    <name type="scientific">Ramlibacter albus</name>
    <dbReference type="NCBI Taxonomy" id="2079448"/>
    <lineage>
        <taxon>Bacteria</taxon>
        <taxon>Pseudomonadati</taxon>
        <taxon>Pseudomonadota</taxon>
        <taxon>Betaproteobacteria</taxon>
        <taxon>Burkholderiales</taxon>
        <taxon>Comamonadaceae</taxon>
        <taxon>Ramlibacter</taxon>
    </lineage>
</organism>
<accession>A0A923M467</accession>